<dbReference type="SUPFAM" id="SSF141868">
    <property type="entry name" value="EAL domain-like"/>
    <property type="match status" value="1"/>
</dbReference>
<dbReference type="PANTHER" id="PTHR33121">
    <property type="entry name" value="CYCLIC DI-GMP PHOSPHODIESTERASE PDEF"/>
    <property type="match status" value="1"/>
</dbReference>
<protein>
    <submittedName>
        <fullName evidence="2">EAL domain-containing protein</fullName>
    </submittedName>
</protein>
<name>A0ABT9DCY3_9CELL</name>
<dbReference type="Gene3D" id="3.20.20.450">
    <property type="entry name" value="EAL domain"/>
    <property type="match status" value="1"/>
</dbReference>
<proteinExistence type="predicted"/>
<dbReference type="CDD" id="cd01948">
    <property type="entry name" value="EAL"/>
    <property type="match status" value="1"/>
</dbReference>
<dbReference type="SMART" id="SM00052">
    <property type="entry name" value="EAL"/>
    <property type="match status" value="1"/>
</dbReference>
<keyword evidence="3" id="KW-1185">Reference proteome</keyword>
<dbReference type="Pfam" id="PF00563">
    <property type="entry name" value="EAL"/>
    <property type="match status" value="1"/>
</dbReference>
<accession>A0ABT9DCY3</accession>
<dbReference type="Proteomes" id="UP001232536">
    <property type="component" value="Unassembled WGS sequence"/>
</dbReference>
<dbReference type="InterPro" id="IPR001633">
    <property type="entry name" value="EAL_dom"/>
</dbReference>
<comment type="caution">
    <text evidence="2">The sequence shown here is derived from an EMBL/GenBank/DDBJ whole genome shotgun (WGS) entry which is preliminary data.</text>
</comment>
<dbReference type="EMBL" id="JAUQYP010000001">
    <property type="protein sequence ID" value="MDO8107186.1"/>
    <property type="molecule type" value="Genomic_DNA"/>
</dbReference>
<organism evidence="2 3">
    <name type="scientific">Actinotalea lenta</name>
    <dbReference type="NCBI Taxonomy" id="3064654"/>
    <lineage>
        <taxon>Bacteria</taxon>
        <taxon>Bacillati</taxon>
        <taxon>Actinomycetota</taxon>
        <taxon>Actinomycetes</taxon>
        <taxon>Micrococcales</taxon>
        <taxon>Cellulomonadaceae</taxon>
        <taxon>Actinotalea</taxon>
    </lineage>
</organism>
<sequence length="346" mass="36510">MAGSVDDAFDRALTGRDVRVVFQPIVALHSGEVVGVEAFARGPEGTILEHPGPLFGAARRAGRLAELDWVARAAAFEAFTRADLPAAMSLCVNVEPESLGSPCPPDLVEPVSRAESLLRVFVEVTDQALAADPAGLVVAVDRARSSGWGVAVGGLGAVRTSLAALPVVGADLVKVDMSLFRRRDRAEVSAITLSVLRHVETSGAALLIQGVEDTADAEWARALGATYAQGYFFGRPGPLDGEYPVPREPIPLMRMASSEELPRSVFEVVSDLGTTRVTRTQLDELAQVVYRAALTPGAAPVVLASPGVGTVIPDERLADYPTPPTPPLLSVLFGPDVDDEPFEGMR</sequence>
<dbReference type="RefSeq" id="WP_304600820.1">
    <property type="nucleotide sequence ID" value="NZ_JAUQYP010000001.1"/>
</dbReference>
<dbReference type="PANTHER" id="PTHR33121:SF76">
    <property type="entry name" value="SIGNALING PROTEIN"/>
    <property type="match status" value="1"/>
</dbReference>
<dbReference type="InterPro" id="IPR035919">
    <property type="entry name" value="EAL_sf"/>
</dbReference>
<feature type="domain" description="EAL" evidence="1">
    <location>
        <begin position="2"/>
        <end position="250"/>
    </location>
</feature>
<dbReference type="InterPro" id="IPR050706">
    <property type="entry name" value="Cyclic-di-GMP_PDE-like"/>
</dbReference>
<reference evidence="2 3" key="1">
    <citation type="submission" date="2023-07" db="EMBL/GenBank/DDBJ databases">
        <title>Description of novel actinomycetes strains, isolated from tidal flat sediment.</title>
        <authorList>
            <person name="Lu C."/>
        </authorList>
    </citation>
    <scope>NUCLEOTIDE SEQUENCE [LARGE SCALE GENOMIC DNA]</scope>
    <source>
        <strain evidence="2 3">SYSU T00b441</strain>
    </source>
</reference>
<evidence type="ECO:0000313" key="3">
    <source>
        <dbReference type="Proteomes" id="UP001232536"/>
    </source>
</evidence>
<feature type="non-terminal residue" evidence="2">
    <location>
        <position position="346"/>
    </location>
</feature>
<gene>
    <name evidence="2" type="ORF">Q6348_08250</name>
</gene>
<evidence type="ECO:0000313" key="2">
    <source>
        <dbReference type="EMBL" id="MDO8107186.1"/>
    </source>
</evidence>
<dbReference type="PROSITE" id="PS50883">
    <property type="entry name" value="EAL"/>
    <property type="match status" value="1"/>
</dbReference>
<evidence type="ECO:0000259" key="1">
    <source>
        <dbReference type="PROSITE" id="PS50883"/>
    </source>
</evidence>